<dbReference type="GO" id="GO:0005525">
    <property type="term" value="F:GTP binding"/>
    <property type="evidence" value="ECO:0007669"/>
    <property type="project" value="UniProtKB-KW"/>
</dbReference>
<dbReference type="InterPro" id="IPR006689">
    <property type="entry name" value="Small_GTPase_ARF/SAR"/>
</dbReference>
<reference evidence="3" key="1">
    <citation type="submission" date="2020-02" db="EMBL/GenBank/DDBJ databases">
        <authorList>
            <person name="Meier V. D."/>
        </authorList>
    </citation>
    <scope>NUCLEOTIDE SEQUENCE</scope>
    <source>
        <strain evidence="3">AVDCRST_MAG59</strain>
    </source>
</reference>
<protein>
    <submittedName>
        <fullName evidence="3">Mutual gliding-motility protein MglA</fullName>
    </submittedName>
</protein>
<dbReference type="PANTHER" id="PTHR42708:SF1">
    <property type="entry name" value="GLIDING MOTILITY PROTEIN MGLA"/>
    <property type="match status" value="1"/>
</dbReference>
<dbReference type="AlphaFoldDB" id="A0A6J4UVN1"/>
<organism evidence="3">
    <name type="scientific">uncultured Thermomicrobiales bacterium</name>
    <dbReference type="NCBI Taxonomy" id="1645740"/>
    <lineage>
        <taxon>Bacteria</taxon>
        <taxon>Pseudomonadati</taxon>
        <taxon>Thermomicrobiota</taxon>
        <taxon>Thermomicrobia</taxon>
        <taxon>Thermomicrobiales</taxon>
        <taxon>environmental samples</taxon>
    </lineage>
</organism>
<accession>A0A6J4UVN1</accession>
<dbReference type="PANTHER" id="PTHR42708">
    <property type="entry name" value="ATP/GTP-BINDING PROTEIN-RELATED"/>
    <property type="match status" value="1"/>
</dbReference>
<dbReference type="InterPro" id="IPR052705">
    <property type="entry name" value="Gliding_Motility_GTPase"/>
</dbReference>
<evidence type="ECO:0000256" key="1">
    <source>
        <dbReference type="ARBA" id="ARBA00022741"/>
    </source>
</evidence>
<dbReference type="Pfam" id="PF00025">
    <property type="entry name" value="Arf"/>
    <property type="match status" value="1"/>
</dbReference>
<dbReference type="InterPro" id="IPR027417">
    <property type="entry name" value="P-loop_NTPase"/>
</dbReference>
<name>A0A6J4UVN1_9BACT</name>
<evidence type="ECO:0000313" key="3">
    <source>
        <dbReference type="EMBL" id="CAA9559839.1"/>
    </source>
</evidence>
<proteinExistence type="predicted"/>
<gene>
    <name evidence="3" type="ORF">AVDCRST_MAG59-2472</name>
</gene>
<dbReference type="Gene3D" id="3.40.50.300">
    <property type="entry name" value="P-loop containing nucleotide triphosphate hydrolases"/>
    <property type="match status" value="1"/>
</dbReference>
<keyword evidence="2" id="KW-0342">GTP-binding</keyword>
<sequence>MALIDLPARTVRARIVYYGPAFGGKTTNLRQIAARVPSDARGNLSSLEGDDDRTLFLDDLPLDLGDVGGWRVRVHLSSVPGQARFERTRIAVLQGADGVVFVADSAPARQEANAESFTELRRNLAAAGQDTARFPVVLQANKRDLPDSVPLAELQVALDAAEVPLVSSVATTGEGVFEALRAACRSVAAVL</sequence>
<dbReference type="GO" id="GO:0003924">
    <property type="term" value="F:GTPase activity"/>
    <property type="evidence" value="ECO:0007669"/>
    <property type="project" value="InterPro"/>
</dbReference>
<dbReference type="EMBL" id="CADCWF010000156">
    <property type="protein sequence ID" value="CAA9559839.1"/>
    <property type="molecule type" value="Genomic_DNA"/>
</dbReference>
<dbReference type="CDD" id="cd00882">
    <property type="entry name" value="Ras_like_GTPase"/>
    <property type="match status" value="1"/>
</dbReference>
<keyword evidence="1" id="KW-0547">Nucleotide-binding</keyword>
<dbReference type="SUPFAM" id="SSF52540">
    <property type="entry name" value="P-loop containing nucleoside triphosphate hydrolases"/>
    <property type="match status" value="1"/>
</dbReference>
<evidence type="ECO:0000256" key="2">
    <source>
        <dbReference type="ARBA" id="ARBA00023134"/>
    </source>
</evidence>